<name>A0AAV8PQL0_ENSVE</name>
<protein>
    <submittedName>
        <fullName evidence="1">Uncharacterized protein</fullName>
    </submittedName>
</protein>
<proteinExistence type="predicted"/>
<organism evidence="1 2">
    <name type="scientific">Ensete ventricosum</name>
    <name type="common">Abyssinian banana</name>
    <name type="synonym">Musa ensete</name>
    <dbReference type="NCBI Taxonomy" id="4639"/>
    <lineage>
        <taxon>Eukaryota</taxon>
        <taxon>Viridiplantae</taxon>
        <taxon>Streptophyta</taxon>
        <taxon>Embryophyta</taxon>
        <taxon>Tracheophyta</taxon>
        <taxon>Spermatophyta</taxon>
        <taxon>Magnoliopsida</taxon>
        <taxon>Liliopsida</taxon>
        <taxon>Zingiberales</taxon>
        <taxon>Musaceae</taxon>
        <taxon>Ensete</taxon>
    </lineage>
</organism>
<comment type="caution">
    <text evidence="1">The sequence shown here is derived from an EMBL/GenBank/DDBJ whole genome shotgun (WGS) entry which is preliminary data.</text>
</comment>
<dbReference type="AlphaFoldDB" id="A0AAV8PQL0"/>
<gene>
    <name evidence="1" type="ORF">OPV22_033668</name>
</gene>
<evidence type="ECO:0000313" key="1">
    <source>
        <dbReference type="EMBL" id="KAJ8460742.1"/>
    </source>
</evidence>
<dbReference type="Proteomes" id="UP001222027">
    <property type="component" value="Unassembled WGS sequence"/>
</dbReference>
<sequence length="82" mass="8798">MRFTDLPVVELPAGGAVLTFEQDNGSMHVVTSVWPCSLIRLKFVERWLSRPPYLTPTLTFSASQASAPSTSAPAAASVSMLC</sequence>
<keyword evidence="2" id="KW-1185">Reference proteome</keyword>
<dbReference type="EMBL" id="JAQQAF010000009">
    <property type="protein sequence ID" value="KAJ8460742.1"/>
    <property type="molecule type" value="Genomic_DNA"/>
</dbReference>
<accession>A0AAV8PQL0</accession>
<evidence type="ECO:0000313" key="2">
    <source>
        <dbReference type="Proteomes" id="UP001222027"/>
    </source>
</evidence>
<reference evidence="1 2" key="1">
    <citation type="submission" date="2022-12" db="EMBL/GenBank/DDBJ databases">
        <title>Chromosome-scale assembly of the Ensete ventricosum genome.</title>
        <authorList>
            <person name="Dussert Y."/>
            <person name="Stocks J."/>
            <person name="Wendawek A."/>
            <person name="Woldeyes F."/>
            <person name="Nichols R.A."/>
            <person name="Borrell J.S."/>
        </authorList>
    </citation>
    <scope>NUCLEOTIDE SEQUENCE [LARGE SCALE GENOMIC DNA]</scope>
    <source>
        <strain evidence="2">cv. Maze</strain>
        <tissue evidence="1">Seeds</tissue>
    </source>
</reference>